<sequence length="343" mass="39402">MKLVRFLLFPLAVLYDLITSIRNFFFDVGIFKQTTFKMPVIVVGNLSVGGTGKTPQIEYLVRLLKDAHKVAILSRGYKRKTEGFVMLNETHSAEDVGDEPLQFYKKFKKINVAVDANRVEGIKKIIATKSPEIILLDDAFQHRKVKGSFYILLTKYNNLFVDDFLLPTGNLRENRSGANRADVIVVTKCPKELDKNQQENIKKKLQKYKKEIYFTTISYAEKLSGSRQILIEELKDYQVLLVTGIANPKPLTDFLSDKKVNYQHLKFADHHHFSSTEINAIQQKFDAINSNRKIILTTEKDFVRLEGRLNEVSFLGIETTFLDVTSTSFNLLIKSHVQQNQRC</sequence>
<keyword evidence="6 13" id="KW-0441">Lipid A biosynthesis</keyword>
<dbReference type="HAMAP" id="MF_00409">
    <property type="entry name" value="LpxK"/>
    <property type="match status" value="1"/>
</dbReference>
<gene>
    <name evidence="13 14" type="primary">lpxK</name>
    <name evidence="14" type="ORF">H9W90_07725</name>
</gene>
<dbReference type="Pfam" id="PF02606">
    <property type="entry name" value="LpxK"/>
    <property type="match status" value="1"/>
</dbReference>
<evidence type="ECO:0000256" key="8">
    <source>
        <dbReference type="ARBA" id="ARBA00022741"/>
    </source>
</evidence>
<dbReference type="NCBIfam" id="TIGR00682">
    <property type="entry name" value="lpxK"/>
    <property type="match status" value="1"/>
</dbReference>
<reference evidence="14 15" key="1">
    <citation type="submission" date="2020-08" db="EMBL/GenBank/DDBJ databases">
        <title>Polaribacter sp. L12M9 isolated from gut of the Korean scallop.</title>
        <authorList>
            <person name="Jeong Y.S."/>
        </authorList>
    </citation>
    <scope>NUCLEOTIDE SEQUENCE [LARGE SCALE GENOMIC DNA]</scope>
    <source>
        <strain evidence="14 15">L12M9</strain>
    </source>
</reference>
<comment type="function">
    <text evidence="1 13">Transfers the gamma-phosphate of ATP to the 4'-position of a tetraacyldisaccharide 1-phosphate intermediate (termed DS-1-P) to form tetraacyldisaccharide 1,4'-bis-phosphate (lipid IVA).</text>
</comment>
<keyword evidence="8 13" id="KW-0547">Nucleotide-binding</keyword>
<comment type="catalytic activity">
    <reaction evidence="13">
        <text>a lipid A disaccharide + ATP = a lipid IVA + ADP + H(+)</text>
        <dbReference type="Rhea" id="RHEA:67840"/>
        <dbReference type="ChEBI" id="CHEBI:15378"/>
        <dbReference type="ChEBI" id="CHEBI:30616"/>
        <dbReference type="ChEBI" id="CHEBI:176343"/>
        <dbReference type="ChEBI" id="CHEBI:176425"/>
        <dbReference type="ChEBI" id="CHEBI:456216"/>
        <dbReference type="EC" id="2.7.1.130"/>
    </reaction>
</comment>
<accession>A0A7G9LEE1</accession>
<dbReference type="PANTHER" id="PTHR42724">
    <property type="entry name" value="TETRAACYLDISACCHARIDE 4'-KINASE"/>
    <property type="match status" value="1"/>
</dbReference>
<evidence type="ECO:0000256" key="4">
    <source>
        <dbReference type="ARBA" id="ARBA00016436"/>
    </source>
</evidence>
<keyword evidence="9 13" id="KW-0418">Kinase</keyword>
<evidence type="ECO:0000256" key="5">
    <source>
        <dbReference type="ARBA" id="ARBA00022516"/>
    </source>
</evidence>
<evidence type="ECO:0000256" key="11">
    <source>
        <dbReference type="ARBA" id="ARBA00023098"/>
    </source>
</evidence>
<dbReference type="GO" id="GO:0009245">
    <property type="term" value="P:lipid A biosynthetic process"/>
    <property type="evidence" value="ECO:0007669"/>
    <property type="project" value="UniProtKB-UniRule"/>
</dbReference>
<dbReference type="EC" id="2.7.1.130" evidence="3 13"/>
<protein>
    <recommendedName>
        <fullName evidence="4 13">Tetraacyldisaccharide 4'-kinase</fullName>
        <ecNumber evidence="3 13">2.7.1.130</ecNumber>
    </recommendedName>
    <alternativeName>
        <fullName evidence="12 13">Lipid A 4'-kinase</fullName>
    </alternativeName>
</protein>
<evidence type="ECO:0000256" key="2">
    <source>
        <dbReference type="ARBA" id="ARBA00004870"/>
    </source>
</evidence>
<keyword evidence="15" id="KW-1185">Reference proteome</keyword>
<keyword evidence="7 13" id="KW-0808">Transferase</keyword>
<dbReference type="SUPFAM" id="SSF52540">
    <property type="entry name" value="P-loop containing nucleoside triphosphate hydrolases"/>
    <property type="match status" value="1"/>
</dbReference>
<evidence type="ECO:0000256" key="1">
    <source>
        <dbReference type="ARBA" id="ARBA00002274"/>
    </source>
</evidence>
<comment type="similarity">
    <text evidence="13">Belongs to the LpxK family.</text>
</comment>
<evidence type="ECO:0000313" key="15">
    <source>
        <dbReference type="Proteomes" id="UP000515808"/>
    </source>
</evidence>
<dbReference type="UniPathway" id="UPA00359">
    <property type="reaction ID" value="UER00482"/>
</dbReference>
<keyword evidence="11 13" id="KW-0443">Lipid metabolism</keyword>
<keyword evidence="5 13" id="KW-0444">Lipid biosynthesis</keyword>
<dbReference type="InterPro" id="IPR003758">
    <property type="entry name" value="LpxK"/>
</dbReference>
<evidence type="ECO:0000256" key="3">
    <source>
        <dbReference type="ARBA" id="ARBA00012071"/>
    </source>
</evidence>
<dbReference type="RefSeq" id="WP_187483861.1">
    <property type="nucleotide sequence ID" value="NZ_CP060695.1"/>
</dbReference>
<comment type="pathway">
    <text evidence="2 13">Glycolipid biosynthesis; lipid IV(A) biosynthesis; lipid IV(A) from (3R)-3-hydroxytetradecanoyl-[acyl-carrier-protein] and UDP-N-acetyl-alpha-D-glucosamine: step 6/6.</text>
</comment>
<evidence type="ECO:0000313" key="14">
    <source>
        <dbReference type="EMBL" id="QNM86990.1"/>
    </source>
</evidence>
<dbReference type="GO" id="GO:0005524">
    <property type="term" value="F:ATP binding"/>
    <property type="evidence" value="ECO:0007669"/>
    <property type="project" value="UniProtKB-UniRule"/>
</dbReference>
<keyword evidence="10 13" id="KW-0067">ATP-binding</keyword>
<dbReference type="KEGG" id="ppec:H9W90_07725"/>
<dbReference type="PANTHER" id="PTHR42724:SF1">
    <property type="entry name" value="TETRAACYLDISACCHARIDE 4'-KINASE, MITOCHONDRIAL-RELATED"/>
    <property type="match status" value="1"/>
</dbReference>
<evidence type="ECO:0000256" key="10">
    <source>
        <dbReference type="ARBA" id="ARBA00022840"/>
    </source>
</evidence>
<organism evidence="14 15">
    <name type="scientific">Polaribacter pectinis</name>
    <dbReference type="NCBI Taxonomy" id="2738844"/>
    <lineage>
        <taxon>Bacteria</taxon>
        <taxon>Pseudomonadati</taxon>
        <taxon>Bacteroidota</taxon>
        <taxon>Flavobacteriia</taxon>
        <taxon>Flavobacteriales</taxon>
        <taxon>Flavobacteriaceae</taxon>
    </lineage>
</organism>
<evidence type="ECO:0000256" key="13">
    <source>
        <dbReference type="HAMAP-Rule" id="MF_00409"/>
    </source>
</evidence>
<proteinExistence type="inferred from homology"/>
<evidence type="ECO:0000256" key="9">
    <source>
        <dbReference type="ARBA" id="ARBA00022777"/>
    </source>
</evidence>
<dbReference type="GO" id="GO:0005886">
    <property type="term" value="C:plasma membrane"/>
    <property type="evidence" value="ECO:0007669"/>
    <property type="project" value="TreeGrafter"/>
</dbReference>
<feature type="binding site" evidence="13">
    <location>
        <begin position="47"/>
        <end position="54"/>
    </location>
    <ligand>
        <name>ATP</name>
        <dbReference type="ChEBI" id="CHEBI:30616"/>
    </ligand>
</feature>
<dbReference type="InterPro" id="IPR027417">
    <property type="entry name" value="P-loop_NTPase"/>
</dbReference>
<dbReference type="EMBL" id="CP060695">
    <property type="protein sequence ID" value="QNM86990.1"/>
    <property type="molecule type" value="Genomic_DNA"/>
</dbReference>
<evidence type="ECO:0000256" key="7">
    <source>
        <dbReference type="ARBA" id="ARBA00022679"/>
    </source>
</evidence>
<evidence type="ECO:0000256" key="12">
    <source>
        <dbReference type="ARBA" id="ARBA00029757"/>
    </source>
</evidence>
<evidence type="ECO:0000256" key="6">
    <source>
        <dbReference type="ARBA" id="ARBA00022556"/>
    </source>
</evidence>
<dbReference type="GO" id="GO:0009029">
    <property type="term" value="F:lipid-A 4'-kinase activity"/>
    <property type="evidence" value="ECO:0007669"/>
    <property type="project" value="UniProtKB-UniRule"/>
</dbReference>
<dbReference type="Proteomes" id="UP000515808">
    <property type="component" value="Chromosome"/>
</dbReference>
<name>A0A7G9LEE1_9FLAO</name>
<dbReference type="AlphaFoldDB" id="A0A7G9LEE1"/>